<feature type="domain" description="BTB" evidence="1">
    <location>
        <begin position="27"/>
        <end position="103"/>
    </location>
</feature>
<evidence type="ECO:0000313" key="3">
    <source>
        <dbReference type="Proteomes" id="UP000266673"/>
    </source>
</evidence>
<comment type="caution">
    <text evidence="2">The sequence shown here is derived from an EMBL/GenBank/DDBJ whole genome shotgun (WGS) entry which is preliminary data.</text>
</comment>
<dbReference type="EMBL" id="QKWP01000395">
    <property type="protein sequence ID" value="RIB20839.1"/>
    <property type="molecule type" value="Genomic_DNA"/>
</dbReference>
<dbReference type="PANTHER" id="PTHR24410:SF23">
    <property type="entry name" value="BTB DOMAIN-CONTAINING PROTEIN-RELATED"/>
    <property type="match status" value="1"/>
</dbReference>
<dbReference type="OrthoDB" id="298084at2759"/>
<dbReference type="SMART" id="SM00225">
    <property type="entry name" value="BTB"/>
    <property type="match status" value="1"/>
</dbReference>
<gene>
    <name evidence="2" type="ORF">C2G38_2034893</name>
</gene>
<dbReference type="InterPro" id="IPR011705">
    <property type="entry name" value="BACK"/>
</dbReference>
<dbReference type="Proteomes" id="UP000266673">
    <property type="component" value="Unassembled WGS sequence"/>
</dbReference>
<sequence length="508" mass="59641">MSTSILKKLWNKLSTDYLCLLNQQEYCDVTIKVGTKSNFRVFKAHSLILRSRSQYFKNALSTCWNKKDDDGFFQVDLCGMNISEGVFDKVLIYIYGGCLPLDEIKPCEKLRLMVTADMLMMDEFIDYLEHNIIQTEKNYITKETNKLLLVSTQIPRCKKLLNVCQQLMLRNPITFIQSVEFLSVSREYIRKLLEFKILGLDEDSIFDCIIRWGIHNTCEFNYELNSMDDIIDHINNCSIDQFEALRSTIKDLIPLIRFFKFDFCFFNEKFGPFKKLIDHELYNQIIQYHKNPNPLSLQKIYPFRLNSTLISELHISTISSWIEIPEDQRDQYSSPPIIKKLQDDNNNFGSLPFEFDLIFRSQGKRISDSLWREKVHNQGPTLTIIKTVNQGIFGGYKSASWKEKKITKGKHNKIKKIECVDGGDGFVFQWSNNNYSFDCDKIVCLKLQWINKHLDFDMFLGGSKMSLDFRFGKGLSVFNRESRHDKYEKGLMYAIEEVEIFKVLKKFS</sequence>
<protein>
    <recommendedName>
        <fullName evidence="1">BTB domain-containing protein</fullName>
    </recommendedName>
</protein>
<dbReference type="InterPro" id="IPR000210">
    <property type="entry name" value="BTB/POZ_dom"/>
</dbReference>
<evidence type="ECO:0000313" key="2">
    <source>
        <dbReference type="EMBL" id="RIB20839.1"/>
    </source>
</evidence>
<dbReference type="Pfam" id="PF00651">
    <property type="entry name" value="BTB"/>
    <property type="match status" value="1"/>
</dbReference>
<evidence type="ECO:0000259" key="1">
    <source>
        <dbReference type="PROSITE" id="PS50097"/>
    </source>
</evidence>
<dbReference type="Pfam" id="PF07707">
    <property type="entry name" value="BACK"/>
    <property type="match status" value="1"/>
</dbReference>
<dbReference type="InterPro" id="IPR011333">
    <property type="entry name" value="SKP1/BTB/POZ_sf"/>
</dbReference>
<accession>A0A397VIK1</accession>
<dbReference type="STRING" id="44941.A0A397VIK1"/>
<dbReference type="InterPro" id="IPR051481">
    <property type="entry name" value="BTB-POZ/Galectin-3-binding"/>
</dbReference>
<proteinExistence type="predicted"/>
<dbReference type="PROSITE" id="PS50097">
    <property type="entry name" value="BTB"/>
    <property type="match status" value="1"/>
</dbReference>
<name>A0A397VIK1_9GLOM</name>
<organism evidence="2 3">
    <name type="scientific">Gigaspora rosea</name>
    <dbReference type="NCBI Taxonomy" id="44941"/>
    <lineage>
        <taxon>Eukaryota</taxon>
        <taxon>Fungi</taxon>
        <taxon>Fungi incertae sedis</taxon>
        <taxon>Mucoromycota</taxon>
        <taxon>Glomeromycotina</taxon>
        <taxon>Glomeromycetes</taxon>
        <taxon>Diversisporales</taxon>
        <taxon>Gigasporaceae</taxon>
        <taxon>Gigaspora</taxon>
    </lineage>
</organism>
<keyword evidence="3" id="KW-1185">Reference proteome</keyword>
<dbReference type="Gene3D" id="3.30.710.10">
    <property type="entry name" value="Potassium Channel Kv1.1, Chain A"/>
    <property type="match status" value="1"/>
</dbReference>
<dbReference type="AlphaFoldDB" id="A0A397VIK1"/>
<dbReference type="PANTHER" id="PTHR24410">
    <property type="entry name" value="HL07962P-RELATED"/>
    <property type="match status" value="1"/>
</dbReference>
<dbReference type="CDD" id="cd18186">
    <property type="entry name" value="BTB_POZ_ZBTB_KLHL-like"/>
    <property type="match status" value="1"/>
</dbReference>
<dbReference type="SUPFAM" id="SSF54695">
    <property type="entry name" value="POZ domain"/>
    <property type="match status" value="1"/>
</dbReference>
<reference evidence="2 3" key="1">
    <citation type="submission" date="2018-06" db="EMBL/GenBank/DDBJ databases">
        <title>Comparative genomics reveals the genomic features of Rhizophagus irregularis, R. cerebriforme, R. diaphanum and Gigaspora rosea, and their symbiotic lifestyle signature.</title>
        <authorList>
            <person name="Morin E."/>
            <person name="San Clemente H."/>
            <person name="Chen E.C.H."/>
            <person name="De La Providencia I."/>
            <person name="Hainaut M."/>
            <person name="Kuo A."/>
            <person name="Kohler A."/>
            <person name="Murat C."/>
            <person name="Tang N."/>
            <person name="Roy S."/>
            <person name="Loubradou J."/>
            <person name="Henrissat B."/>
            <person name="Grigoriev I.V."/>
            <person name="Corradi N."/>
            <person name="Roux C."/>
            <person name="Martin F.M."/>
        </authorList>
    </citation>
    <scope>NUCLEOTIDE SEQUENCE [LARGE SCALE GENOMIC DNA]</scope>
    <source>
        <strain evidence="2 3">DAOM 194757</strain>
    </source>
</reference>